<evidence type="ECO:0000256" key="1">
    <source>
        <dbReference type="SAM" id="MobiDB-lite"/>
    </source>
</evidence>
<feature type="compositionally biased region" description="Polar residues" evidence="1">
    <location>
        <begin position="1"/>
        <end position="11"/>
    </location>
</feature>
<dbReference type="EMBL" id="JACYFG010000007">
    <property type="protein sequence ID" value="MBD5779149.1"/>
    <property type="molecule type" value="Genomic_DNA"/>
</dbReference>
<dbReference type="Pfam" id="PF01553">
    <property type="entry name" value="Acyltransferase"/>
    <property type="match status" value="1"/>
</dbReference>
<name>A0A927F785_9BACT</name>
<evidence type="ECO:0000259" key="2">
    <source>
        <dbReference type="SMART" id="SM00563"/>
    </source>
</evidence>
<feature type="region of interest" description="Disordered" evidence="1">
    <location>
        <begin position="1"/>
        <end position="23"/>
    </location>
</feature>
<keyword evidence="3" id="KW-0378">Hydrolase</keyword>
<gene>
    <name evidence="3" type="ORF">IEN85_06560</name>
</gene>
<organism evidence="3 4">
    <name type="scientific">Pelagicoccus enzymogenes</name>
    <dbReference type="NCBI Taxonomy" id="2773457"/>
    <lineage>
        <taxon>Bacteria</taxon>
        <taxon>Pseudomonadati</taxon>
        <taxon>Verrucomicrobiota</taxon>
        <taxon>Opitutia</taxon>
        <taxon>Puniceicoccales</taxon>
        <taxon>Pelagicoccaceae</taxon>
        <taxon>Pelagicoccus</taxon>
    </lineage>
</organism>
<evidence type="ECO:0000313" key="4">
    <source>
        <dbReference type="Proteomes" id="UP000622317"/>
    </source>
</evidence>
<dbReference type="Pfam" id="PF12146">
    <property type="entry name" value="Hydrolase_4"/>
    <property type="match status" value="1"/>
</dbReference>
<dbReference type="RefSeq" id="WP_191616286.1">
    <property type="nucleotide sequence ID" value="NZ_JACYFG010000007.1"/>
</dbReference>
<dbReference type="InterPro" id="IPR022742">
    <property type="entry name" value="Hydrolase_4"/>
</dbReference>
<dbReference type="AlphaFoldDB" id="A0A927F785"/>
<dbReference type="InterPro" id="IPR051044">
    <property type="entry name" value="MAG_DAG_Lipase"/>
</dbReference>
<dbReference type="Gene3D" id="3.40.50.1820">
    <property type="entry name" value="alpha/beta hydrolase"/>
    <property type="match status" value="1"/>
</dbReference>
<dbReference type="SMART" id="SM00563">
    <property type="entry name" value="PlsC"/>
    <property type="match status" value="1"/>
</dbReference>
<dbReference type="InterPro" id="IPR029058">
    <property type="entry name" value="AB_hydrolase_fold"/>
</dbReference>
<reference evidence="3" key="1">
    <citation type="submission" date="2020-09" db="EMBL/GenBank/DDBJ databases">
        <title>Pelagicoccus enzymogenes sp. nov. with an EPS production, isolated from marine sediment.</title>
        <authorList>
            <person name="Feng X."/>
        </authorList>
    </citation>
    <scope>NUCLEOTIDE SEQUENCE</scope>
    <source>
        <strain evidence="3">NFK12</strain>
    </source>
</reference>
<protein>
    <submittedName>
        <fullName evidence="3">Alpha/beta fold hydrolase</fullName>
    </submittedName>
</protein>
<feature type="compositionally biased region" description="Basic and acidic residues" evidence="1">
    <location>
        <begin position="12"/>
        <end position="23"/>
    </location>
</feature>
<dbReference type="InterPro" id="IPR002123">
    <property type="entry name" value="Plipid/glycerol_acylTrfase"/>
</dbReference>
<proteinExistence type="predicted"/>
<dbReference type="PANTHER" id="PTHR11614">
    <property type="entry name" value="PHOSPHOLIPASE-RELATED"/>
    <property type="match status" value="1"/>
</dbReference>
<sequence>MLSRYFQSNEASRPKEPEPRDVGKRCRCFPFEKPRDVGMRSRLTWKATGTVMDVLERTLGIRLRVDGLENLSAHPTLYVANHFTRAETFIIPYLLYKLREESARTLAHHSLFTGFLGRYISRLGAVSTKELERDNLIVGDLMTGRKNWVIYPEGTMVKNKKFLDHGSFIIDSPEYRGPPRTGAAVLALQAESHRLRYLRAYEEGDGETMHAYEEKYHFSGPDDVSRQELVVLPVNITYYPIRPQQNLVSQLARTLFSELPERLEEELQVEGRILLSKTDMKIHFCAPLPLKAFLAPRGFVPRLLAHIQGESHLLDQTVRSQREQLTRAFMKEIYRAVEVSFDHLFCGGLQLLRENRVLKRYFHRALLLTVVEMRREGMCRMHPKLYKTCVKVCSGKNCKALESIVTESVREGVLEDQGDFYWIERGRFEETISFHDIRLRLTTKVIANEFEPLVECVEVLRRNLSYTEGRLRCQLAEAMRVEQQEQYESAYREYFNADLSKSLQVGEPFDLVPQDGKTRAGVLLIHGYMAAPKEMRYLGESLCEQGYHCYGMRIEGHGTAPRNLSETRWKDWLLSVHAAYVRMSCLHDTVYLVGFSMGGLLALLKASQLGEQLAGVVAINPAFRLKDHRAGLAGAADIWNGMLQNLHIGMGKLEYVENLPANPEINYTRNYVKGVRQLGLLISQCERSLPEVKCPCLIVQARHDPVVDATGVELIREKIGSEATSIVSLKADSHVIVTDEHKDGVALYVRHFFSTLELASPLVPELEFHCSGY</sequence>
<keyword evidence="4" id="KW-1185">Reference proteome</keyword>
<dbReference type="SUPFAM" id="SSF69593">
    <property type="entry name" value="Glycerol-3-phosphate (1)-acyltransferase"/>
    <property type="match status" value="1"/>
</dbReference>
<dbReference type="Proteomes" id="UP000622317">
    <property type="component" value="Unassembled WGS sequence"/>
</dbReference>
<dbReference type="GO" id="GO:0016787">
    <property type="term" value="F:hydrolase activity"/>
    <property type="evidence" value="ECO:0007669"/>
    <property type="project" value="UniProtKB-KW"/>
</dbReference>
<feature type="domain" description="Phospholipid/glycerol acyltransferase" evidence="2">
    <location>
        <begin position="76"/>
        <end position="239"/>
    </location>
</feature>
<accession>A0A927F785</accession>
<dbReference type="SUPFAM" id="SSF53474">
    <property type="entry name" value="alpha/beta-Hydrolases"/>
    <property type="match status" value="1"/>
</dbReference>
<comment type="caution">
    <text evidence="3">The sequence shown here is derived from an EMBL/GenBank/DDBJ whole genome shotgun (WGS) entry which is preliminary data.</text>
</comment>
<dbReference type="GO" id="GO:0016746">
    <property type="term" value="F:acyltransferase activity"/>
    <property type="evidence" value="ECO:0007669"/>
    <property type="project" value="InterPro"/>
</dbReference>
<evidence type="ECO:0000313" key="3">
    <source>
        <dbReference type="EMBL" id="MBD5779149.1"/>
    </source>
</evidence>